<dbReference type="Pfam" id="PF03819">
    <property type="entry name" value="MazG"/>
    <property type="match status" value="1"/>
</dbReference>
<reference evidence="2 3" key="1">
    <citation type="submission" date="2021-03" db="EMBL/GenBank/DDBJ databases">
        <title>Genomic Encyclopedia of Type Strains, Phase IV (KMG-IV): sequencing the most valuable type-strain genomes for metagenomic binning, comparative biology and taxonomic classification.</title>
        <authorList>
            <person name="Goeker M."/>
        </authorList>
    </citation>
    <scope>NUCLEOTIDE SEQUENCE [LARGE SCALE GENOMIC DNA]</scope>
    <source>
        <strain evidence="2 3">DSM 27138</strain>
    </source>
</reference>
<protein>
    <submittedName>
        <fullName evidence="2">NTP pyrophosphatase (Non-canonical NTP hydrolase)</fullName>
    </submittedName>
</protein>
<comment type="caution">
    <text evidence="2">The sequence shown here is derived from an EMBL/GenBank/DDBJ whole genome shotgun (WGS) entry which is preliminary data.</text>
</comment>
<dbReference type="Proteomes" id="UP001519289">
    <property type="component" value="Unassembled WGS sequence"/>
</dbReference>
<dbReference type="InterPro" id="IPR004518">
    <property type="entry name" value="MazG-like_dom"/>
</dbReference>
<evidence type="ECO:0000313" key="3">
    <source>
        <dbReference type="Proteomes" id="UP001519289"/>
    </source>
</evidence>
<proteinExistence type="predicted"/>
<accession>A0ABS4JUG9</accession>
<dbReference type="GO" id="GO:0016787">
    <property type="term" value="F:hydrolase activity"/>
    <property type="evidence" value="ECO:0007669"/>
    <property type="project" value="UniProtKB-KW"/>
</dbReference>
<dbReference type="SUPFAM" id="SSF101386">
    <property type="entry name" value="all-alpha NTP pyrophosphatases"/>
    <property type="match status" value="1"/>
</dbReference>
<dbReference type="RefSeq" id="WP_209467306.1">
    <property type="nucleotide sequence ID" value="NZ_JAGGLG010000024.1"/>
</dbReference>
<dbReference type="EMBL" id="JAGGLG010000024">
    <property type="protein sequence ID" value="MBP2019187.1"/>
    <property type="molecule type" value="Genomic_DNA"/>
</dbReference>
<organism evidence="2 3">
    <name type="scientific">Symbiobacterium terraclitae</name>
    <dbReference type="NCBI Taxonomy" id="557451"/>
    <lineage>
        <taxon>Bacteria</taxon>
        <taxon>Bacillati</taxon>
        <taxon>Bacillota</taxon>
        <taxon>Clostridia</taxon>
        <taxon>Eubacteriales</taxon>
        <taxon>Symbiobacteriaceae</taxon>
        <taxon>Symbiobacterium</taxon>
    </lineage>
</organism>
<dbReference type="CDD" id="cd11523">
    <property type="entry name" value="NTP-PPase"/>
    <property type="match status" value="1"/>
</dbReference>
<keyword evidence="2" id="KW-0378">Hydrolase</keyword>
<dbReference type="PIRSF" id="PIRSF036521">
    <property type="entry name" value="UCP036521_pph"/>
    <property type="match status" value="1"/>
</dbReference>
<sequence>MFPNEMRTIPDFQAFHRWLDERKGWSQDLKLNMILLTGEVGEVANEVRKVLWRAQLLEAEMGEEAAWEAALAEYRHDLGFELADCLAYIFKLANNAGIDLEAAYRAKMAKNVQREWTAPPPGNHE</sequence>
<name>A0ABS4JUG9_9FIRM</name>
<dbReference type="PANTHER" id="PTHR46523:SF1">
    <property type="entry name" value="DCTP PYROPHOSPHATASE 1"/>
    <property type="match status" value="1"/>
</dbReference>
<dbReference type="Gene3D" id="1.10.287.1080">
    <property type="entry name" value="MazG-like"/>
    <property type="match status" value="1"/>
</dbReference>
<evidence type="ECO:0000259" key="1">
    <source>
        <dbReference type="Pfam" id="PF03819"/>
    </source>
</evidence>
<evidence type="ECO:0000313" key="2">
    <source>
        <dbReference type="EMBL" id="MBP2019187.1"/>
    </source>
</evidence>
<keyword evidence="3" id="KW-1185">Reference proteome</keyword>
<dbReference type="InterPro" id="IPR052555">
    <property type="entry name" value="dCTP_Pyrophosphatase"/>
</dbReference>
<dbReference type="PANTHER" id="PTHR46523">
    <property type="entry name" value="DCTP PYROPHOSPHATASE 1"/>
    <property type="match status" value="1"/>
</dbReference>
<dbReference type="InterPro" id="IPR011411">
    <property type="entry name" value="MazG-related_YvdC"/>
</dbReference>
<gene>
    <name evidence="2" type="ORF">J2Z79_002612</name>
</gene>
<feature type="domain" description="NTP pyrophosphohydrolase MazG-like" evidence="1">
    <location>
        <begin position="29"/>
        <end position="114"/>
    </location>
</feature>